<evidence type="ECO:0008006" key="3">
    <source>
        <dbReference type="Google" id="ProtNLM"/>
    </source>
</evidence>
<gene>
    <name evidence="1" type="ORF">F5878DRAFT_549112</name>
</gene>
<organism evidence="1 2">
    <name type="scientific">Lentinula raphanica</name>
    <dbReference type="NCBI Taxonomy" id="153919"/>
    <lineage>
        <taxon>Eukaryota</taxon>
        <taxon>Fungi</taxon>
        <taxon>Dikarya</taxon>
        <taxon>Basidiomycota</taxon>
        <taxon>Agaricomycotina</taxon>
        <taxon>Agaricomycetes</taxon>
        <taxon>Agaricomycetidae</taxon>
        <taxon>Agaricales</taxon>
        <taxon>Marasmiineae</taxon>
        <taxon>Omphalotaceae</taxon>
        <taxon>Lentinula</taxon>
    </lineage>
</organism>
<dbReference type="AlphaFoldDB" id="A0AA38NW84"/>
<proteinExistence type="predicted"/>
<name>A0AA38NW84_9AGAR</name>
<reference evidence="1" key="1">
    <citation type="submission" date="2022-08" db="EMBL/GenBank/DDBJ databases">
        <authorList>
            <consortium name="DOE Joint Genome Institute"/>
            <person name="Min B."/>
            <person name="Riley R."/>
            <person name="Sierra-Patev S."/>
            <person name="Naranjo-Ortiz M."/>
            <person name="Looney B."/>
            <person name="Konkel Z."/>
            <person name="Slot J.C."/>
            <person name="Sakamoto Y."/>
            <person name="Steenwyk J.L."/>
            <person name="Rokas A."/>
            <person name="Carro J."/>
            <person name="Camarero S."/>
            <person name="Ferreira P."/>
            <person name="Molpeceres G."/>
            <person name="Ruiz-Duenas F.J."/>
            <person name="Serrano A."/>
            <person name="Henrissat B."/>
            <person name="Drula E."/>
            <person name="Hughes K.W."/>
            <person name="Mata J.L."/>
            <person name="Ishikawa N.K."/>
            <person name="Vargas-Isla R."/>
            <person name="Ushijima S."/>
            <person name="Smith C.A."/>
            <person name="Ahrendt S."/>
            <person name="Andreopoulos W."/>
            <person name="He G."/>
            <person name="Labutti K."/>
            <person name="Lipzen A."/>
            <person name="Ng V."/>
            <person name="Sandor L."/>
            <person name="Barry K."/>
            <person name="Martinez A.T."/>
            <person name="Xiao Y."/>
            <person name="Gibbons J.G."/>
            <person name="Terashima K."/>
            <person name="Hibbett D.S."/>
            <person name="Grigoriev I.V."/>
        </authorList>
    </citation>
    <scope>NUCLEOTIDE SEQUENCE</scope>
    <source>
        <strain evidence="1">TFB9207</strain>
    </source>
</reference>
<accession>A0AA38NW84</accession>
<dbReference type="Proteomes" id="UP001163846">
    <property type="component" value="Unassembled WGS sequence"/>
</dbReference>
<keyword evidence="2" id="KW-1185">Reference proteome</keyword>
<protein>
    <recommendedName>
        <fullName evidence="3">DUF4219 domain-containing protein</fullName>
    </recommendedName>
</protein>
<sequence>MTDNSTTSFSKLDDLNYTSWAIMMEAELIRKDLWTNVVEEIKIEVDVQKAKRKAEKMAQARAEMILRVEPGQLSHMTLKDPLEIWEKLRNVHRG</sequence>
<evidence type="ECO:0000313" key="2">
    <source>
        <dbReference type="Proteomes" id="UP001163846"/>
    </source>
</evidence>
<evidence type="ECO:0000313" key="1">
    <source>
        <dbReference type="EMBL" id="KAJ3831783.1"/>
    </source>
</evidence>
<comment type="caution">
    <text evidence="1">The sequence shown here is derived from an EMBL/GenBank/DDBJ whole genome shotgun (WGS) entry which is preliminary data.</text>
</comment>
<dbReference type="EMBL" id="MU807238">
    <property type="protein sequence ID" value="KAJ3831783.1"/>
    <property type="molecule type" value="Genomic_DNA"/>
</dbReference>